<protein>
    <submittedName>
        <fullName evidence="2">Uncharacterized protein</fullName>
    </submittedName>
</protein>
<proteinExistence type="predicted"/>
<evidence type="ECO:0000256" key="1">
    <source>
        <dbReference type="SAM" id="MobiDB-lite"/>
    </source>
</evidence>
<feature type="non-terminal residue" evidence="2">
    <location>
        <position position="108"/>
    </location>
</feature>
<organism evidence="2">
    <name type="scientific">Tetraselmis sp. GSL018</name>
    <dbReference type="NCBI Taxonomy" id="582737"/>
    <lineage>
        <taxon>Eukaryota</taxon>
        <taxon>Viridiplantae</taxon>
        <taxon>Chlorophyta</taxon>
        <taxon>core chlorophytes</taxon>
        <taxon>Chlorodendrophyceae</taxon>
        <taxon>Chlorodendrales</taxon>
        <taxon>Chlorodendraceae</taxon>
        <taxon>Tetraselmis</taxon>
    </lineage>
</organism>
<accession>A0A061RIA7</accession>
<dbReference type="AlphaFoldDB" id="A0A061RIA7"/>
<evidence type="ECO:0000313" key="2">
    <source>
        <dbReference type="EMBL" id="JAC70241.1"/>
    </source>
</evidence>
<feature type="region of interest" description="Disordered" evidence="1">
    <location>
        <begin position="78"/>
        <end position="108"/>
    </location>
</feature>
<gene>
    <name evidence="2" type="ORF">TSPGSL018_4586</name>
</gene>
<name>A0A061RIA7_9CHLO</name>
<sequence>MRSECAHSGIAALARRARPSQTGRVAASLWAADLPSPSFSPQWSGLEKPSGPNSAGWRVVTALAPSARRPPLLFSRSGRVKGLRAPPQAAGPASFGVVAAGPLSPVSS</sequence>
<dbReference type="EMBL" id="GBEZ01015968">
    <property type="protein sequence ID" value="JAC70241.1"/>
    <property type="molecule type" value="Transcribed_RNA"/>
</dbReference>
<reference evidence="2" key="1">
    <citation type="submission" date="2014-05" db="EMBL/GenBank/DDBJ databases">
        <title>The transcriptome of the halophilic microalga Tetraselmis sp. GSL018 isolated from the Great Salt Lake, Utah.</title>
        <authorList>
            <person name="Jinkerson R.E."/>
            <person name="D'Adamo S."/>
            <person name="Posewitz M.C."/>
        </authorList>
    </citation>
    <scope>NUCLEOTIDE SEQUENCE</scope>
    <source>
        <strain evidence="2">GSL018</strain>
    </source>
</reference>